<dbReference type="EMBL" id="BMHK01000011">
    <property type="protein sequence ID" value="GGC01674.1"/>
    <property type="molecule type" value="Genomic_DNA"/>
</dbReference>
<keyword evidence="4" id="KW-0410">Iron transport</keyword>
<dbReference type="InterPro" id="IPR036942">
    <property type="entry name" value="Beta-barrel_TonB_sf"/>
</dbReference>
<evidence type="ECO:0000256" key="2">
    <source>
        <dbReference type="ARBA" id="ARBA00022448"/>
    </source>
</evidence>
<evidence type="ECO:0000313" key="16">
    <source>
        <dbReference type="EMBL" id="GGC01674.1"/>
    </source>
</evidence>
<evidence type="ECO:0000256" key="9">
    <source>
        <dbReference type="ARBA" id="ARBA00023136"/>
    </source>
</evidence>
<dbReference type="Pfam" id="PF00593">
    <property type="entry name" value="TonB_dep_Rec_b-barrel"/>
    <property type="match status" value="1"/>
</dbReference>
<evidence type="ECO:0000256" key="7">
    <source>
        <dbReference type="ARBA" id="ARBA00023065"/>
    </source>
</evidence>
<feature type="domain" description="TonB-dependent receptor-like beta-barrel" evidence="14">
    <location>
        <begin position="266"/>
        <end position="699"/>
    </location>
</feature>
<protein>
    <submittedName>
        <fullName evidence="16">TonB-dependent receptor</fullName>
    </submittedName>
</protein>
<evidence type="ECO:0000256" key="6">
    <source>
        <dbReference type="ARBA" id="ARBA00023004"/>
    </source>
</evidence>
<feature type="signal peptide" evidence="13">
    <location>
        <begin position="1"/>
        <end position="21"/>
    </location>
</feature>
<accession>A0A916TSM5</accession>
<keyword evidence="5 11" id="KW-0812">Transmembrane</keyword>
<feature type="domain" description="TonB-dependent receptor plug" evidence="15">
    <location>
        <begin position="45"/>
        <end position="148"/>
    </location>
</feature>
<keyword evidence="7" id="KW-0406">Ion transport</keyword>
<proteinExistence type="inferred from homology"/>
<reference evidence="16" key="1">
    <citation type="journal article" date="2014" name="Int. J. Syst. Evol. Microbiol.">
        <title>Complete genome sequence of Corynebacterium casei LMG S-19264T (=DSM 44701T), isolated from a smear-ripened cheese.</title>
        <authorList>
            <consortium name="US DOE Joint Genome Institute (JGI-PGF)"/>
            <person name="Walter F."/>
            <person name="Albersmeier A."/>
            <person name="Kalinowski J."/>
            <person name="Ruckert C."/>
        </authorList>
    </citation>
    <scope>NUCLEOTIDE SEQUENCE</scope>
    <source>
        <strain evidence="16">CGMCC 1.15095</strain>
    </source>
</reference>
<dbReference type="InterPro" id="IPR012910">
    <property type="entry name" value="Plug_dom"/>
</dbReference>
<evidence type="ECO:0000256" key="4">
    <source>
        <dbReference type="ARBA" id="ARBA00022496"/>
    </source>
</evidence>
<comment type="similarity">
    <text evidence="11 12">Belongs to the TonB-dependent receptor family.</text>
</comment>
<keyword evidence="10 11" id="KW-0998">Cell outer membrane</keyword>
<sequence length="733" mass="78974">MRARLLAGAVIVAAMPGAAFAQDEEQQGGIGEIIVTAQRTEESAQRAPVVIDTVTADELSGVTDVRELANAVPGLQFANAGNSVQTYIRGVGSFNAKSVQESAVAYSADGVYLFTTSQISPAMFDLARVEVLKGPQGTLYGRNASGGAVNIITQGARIGSLEGYFEGSLGNYSLFDFTGVVNLPVSDNFAVRLAGHHVEHDGYLSDGTSDDDTTAGRVRALWEPSAMVSVKFAFDAARVRGVGPGSVVVPRVDAGHPWIGALDPRSDTGPTTVSGFRPLADPFNELDQWSSSVELDWDLGFATMTVLPAYRHESLKQRSYVPGYGIEEDADIEQKSFEARLAHQGGGIRWVAGAYYLEATNDETFDIINPNPAAGRPAVNLLVNPLSVESWAVFGETTVDVTDRFRLIGGLRYTWENSTSGGYQNQIYPSPLATEEFLPGVEAGDFYVDEDVTADAVTWKVGAQYDIAEVSSIFATVSKGFKGGGSYVDLASVDPTYAPETIVAYVFGSRNRFFDDTLQLNLEAFYWDISDQQISFVGFNVLGQPKFQTTNASDSKSVGFSIDTIWLPTPNDRLTFGVEYVDSEYSDFVRVQPAAPVGTLCPTTTLSAGPPARVAIDCSGFPMMRTPKWAGSASYRHVFDMADGGELTAGGDMTFASKRYTSIDFSPTTLDGGYAIVNAEIEYKAPEARWSLALWGRNLTEAAYYSGGIQSGPFNRPTINQPRTYGVRGRISF</sequence>
<evidence type="ECO:0000256" key="3">
    <source>
        <dbReference type="ARBA" id="ARBA00022452"/>
    </source>
</evidence>
<comment type="caution">
    <text evidence="16">The sequence shown here is derived from an EMBL/GenBank/DDBJ whole genome shotgun (WGS) entry which is preliminary data.</text>
</comment>
<dbReference type="PANTHER" id="PTHR32552:SF81">
    <property type="entry name" value="TONB-DEPENDENT OUTER MEMBRANE RECEPTOR"/>
    <property type="match status" value="1"/>
</dbReference>
<keyword evidence="17" id="KW-1185">Reference proteome</keyword>
<evidence type="ECO:0000259" key="14">
    <source>
        <dbReference type="Pfam" id="PF00593"/>
    </source>
</evidence>
<dbReference type="SUPFAM" id="SSF56935">
    <property type="entry name" value="Porins"/>
    <property type="match status" value="1"/>
</dbReference>
<dbReference type="InterPro" id="IPR039426">
    <property type="entry name" value="TonB-dep_rcpt-like"/>
</dbReference>
<comment type="subcellular location">
    <subcellularLocation>
        <location evidence="1 11">Cell outer membrane</location>
        <topology evidence="1 11">Multi-pass membrane protein</topology>
    </subcellularLocation>
</comment>
<evidence type="ECO:0000256" key="8">
    <source>
        <dbReference type="ARBA" id="ARBA00023077"/>
    </source>
</evidence>
<dbReference type="PANTHER" id="PTHR32552">
    <property type="entry name" value="FERRICHROME IRON RECEPTOR-RELATED"/>
    <property type="match status" value="1"/>
</dbReference>
<reference evidence="16" key="2">
    <citation type="submission" date="2020-09" db="EMBL/GenBank/DDBJ databases">
        <authorList>
            <person name="Sun Q."/>
            <person name="Zhou Y."/>
        </authorList>
    </citation>
    <scope>NUCLEOTIDE SEQUENCE</scope>
    <source>
        <strain evidence="16">CGMCC 1.15095</strain>
    </source>
</reference>
<evidence type="ECO:0000256" key="10">
    <source>
        <dbReference type="ARBA" id="ARBA00023237"/>
    </source>
</evidence>
<dbReference type="GO" id="GO:0006826">
    <property type="term" value="P:iron ion transport"/>
    <property type="evidence" value="ECO:0007669"/>
    <property type="project" value="UniProtKB-KW"/>
</dbReference>
<name>A0A916TSM5_9SPHN</name>
<dbReference type="InterPro" id="IPR000531">
    <property type="entry name" value="Beta-barrel_TonB"/>
</dbReference>
<evidence type="ECO:0000313" key="17">
    <source>
        <dbReference type="Proteomes" id="UP000608154"/>
    </source>
</evidence>
<dbReference type="Proteomes" id="UP000608154">
    <property type="component" value="Unassembled WGS sequence"/>
</dbReference>
<keyword evidence="6" id="KW-0408">Iron</keyword>
<keyword evidence="8 12" id="KW-0798">TonB box</keyword>
<evidence type="ECO:0000256" key="12">
    <source>
        <dbReference type="RuleBase" id="RU003357"/>
    </source>
</evidence>
<dbReference type="Gene3D" id="2.40.170.20">
    <property type="entry name" value="TonB-dependent receptor, beta-barrel domain"/>
    <property type="match status" value="1"/>
</dbReference>
<dbReference type="PROSITE" id="PS52016">
    <property type="entry name" value="TONB_DEPENDENT_REC_3"/>
    <property type="match status" value="1"/>
</dbReference>
<dbReference type="AlphaFoldDB" id="A0A916TSM5"/>
<evidence type="ECO:0000256" key="11">
    <source>
        <dbReference type="PROSITE-ProRule" id="PRU01360"/>
    </source>
</evidence>
<keyword evidence="2 11" id="KW-0813">Transport</keyword>
<dbReference type="Pfam" id="PF07715">
    <property type="entry name" value="Plug"/>
    <property type="match status" value="1"/>
</dbReference>
<evidence type="ECO:0000256" key="1">
    <source>
        <dbReference type="ARBA" id="ARBA00004571"/>
    </source>
</evidence>
<keyword evidence="9 11" id="KW-0472">Membrane</keyword>
<evidence type="ECO:0000256" key="5">
    <source>
        <dbReference type="ARBA" id="ARBA00022692"/>
    </source>
</evidence>
<dbReference type="GO" id="GO:0009279">
    <property type="term" value="C:cell outer membrane"/>
    <property type="evidence" value="ECO:0007669"/>
    <property type="project" value="UniProtKB-SubCell"/>
</dbReference>
<evidence type="ECO:0000256" key="13">
    <source>
        <dbReference type="SAM" id="SignalP"/>
    </source>
</evidence>
<organism evidence="16 17">
    <name type="scientific">Novosphingobium endophyticum</name>
    <dbReference type="NCBI Taxonomy" id="1955250"/>
    <lineage>
        <taxon>Bacteria</taxon>
        <taxon>Pseudomonadati</taxon>
        <taxon>Pseudomonadota</taxon>
        <taxon>Alphaproteobacteria</taxon>
        <taxon>Sphingomonadales</taxon>
        <taxon>Sphingomonadaceae</taxon>
        <taxon>Novosphingobium</taxon>
    </lineage>
</organism>
<gene>
    <name evidence="16" type="primary">fyuA</name>
    <name evidence="16" type="ORF">GCM10011494_20270</name>
</gene>
<keyword evidence="16" id="KW-0675">Receptor</keyword>
<evidence type="ECO:0000259" key="15">
    <source>
        <dbReference type="Pfam" id="PF07715"/>
    </source>
</evidence>
<feature type="chain" id="PRO_5037967187" evidence="13">
    <location>
        <begin position="22"/>
        <end position="733"/>
    </location>
</feature>
<keyword evidence="3 11" id="KW-1134">Transmembrane beta strand</keyword>
<keyword evidence="13" id="KW-0732">Signal</keyword>